<evidence type="ECO:0000256" key="6">
    <source>
        <dbReference type="SAM" id="Phobius"/>
    </source>
</evidence>
<evidence type="ECO:0000256" key="1">
    <source>
        <dbReference type="ARBA" id="ARBA00004651"/>
    </source>
</evidence>
<feature type="transmembrane region" description="Helical" evidence="6">
    <location>
        <begin position="334"/>
        <end position="354"/>
    </location>
</feature>
<dbReference type="PANTHER" id="PTHR30294">
    <property type="entry name" value="MEMBRANE COMPONENT OF ABC TRANSPORTER YHHJ-RELATED"/>
    <property type="match status" value="1"/>
</dbReference>
<keyword evidence="4 6" id="KW-1133">Transmembrane helix</keyword>
<dbReference type="GO" id="GO:0005886">
    <property type="term" value="C:plasma membrane"/>
    <property type="evidence" value="ECO:0007669"/>
    <property type="project" value="UniProtKB-SubCell"/>
</dbReference>
<feature type="domain" description="ABC-2 type transporter transmembrane" evidence="7">
    <location>
        <begin position="118"/>
        <end position="387"/>
    </location>
</feature>
<evidence type="ECO:0000256" key="4">
    <source>
        <dbReference type="ARBA" id="ARBA00022989"/>
    </source>
</evidence>
<feature type="transmembrane region" description="Helical" evidence="6">
    <location>
        <begin position="360"/>
        <end position="387"/>
    </location>
</feature>
<feature type="transmembrane region" description="Helical" evidence="6">
    <location>
        <begin position="115"/>
        <end position="137"/>
    </location>
</feature>
<evidence type="ECO:0000313" key="8">
    <source>
        <dbReference type="EMBL" id="CAG9134793.1"/>
    </source>
</evidence>
<dbReference type="AlphaFoldDB" id="A0A8S4G120"/>
<evidence type="ECO:0000313" key="9">
    <source>
        <dbReference type="Proteomes" id="UP000653454"/>
    </source>
</evidence>
<dbReference type="Pfam" id="PF12698">
    <property type="entry name" value="ABC2_membrane_3"/>
    <property type="match status" value="1"/>
</dbReference>
<dbReference type="Proteomes" id="UP000653454">
    <property type="component" value="Unassembled WGS sequence"/>
</dbReference>
<comment type="subcellular location">
    <subcellularLocation>
        <location evidence="1">Cell membrane</location>
        <topology evidence="1">Multi-pass membrane protein</topology>
    </subcellularLocation>
</comment>
<evidence type="ECO:0000256" key="3">
    <source>
        <dbReference type="ARBA" id="ARBA00022692"/>
    </source>
</evidence>
<feature type="transmembrane region" description="Helical" evidence="6">
    <location>
        <begin position="299"/>
        <end position="322"/>
    </location>
</feature>
<dbReference type="EMBL" id="CAJHNJ030000086">
    <property type="protein sequence ID" value="CAG9134793.1"/>
    <property type="molecule type" value="Genomic_DNA"/>
</dbReference>
<reference evidence="8" key="1">
    <citation type="submission" date="2020-11" db="EMBL/GenBank/DDBJ databases">
        <authorList>
            <person name="Whiteford S."/>
        </authorList>
    </citation>
    <scope>NUCLEOTIDE SEQUENCE</scope>
</reference>
<keyword evidence="5 6" id="KW-0472">Membrane</keyword>
<organism evidence="8 9">
    <name type="scientific">Plutella xylostella</name>
    <name type="common">Diamondback moth</name>
    <name type="synonym">Plutella maculipennis</name>
    <dbReference type="NCBI Taxonomy" id="51655"/>
    <lineage>
        <taxon>Eukaryota</taxon>
        <taxon>Metazoa</taxon>
        <taxon>Ecdysozoa</taxon>
        <taxon>Arthropoda</taxon>
        <taxon>Hexapoda</taxon>
        <taxon>Insecta</taxon>
        <taxon>Pterygota</taxon>
        <taxon>Neoptera</taxon>
        <taxon>Endopterygota</taxon>
        <taxon>Lepidoptera</taxon>
        <taxon>Glossata</taxon>
        <taxon>Ditrysia</taxon>
        <taxon>Yponomeutoidea</taxon>
        <taxon>Plutellidae</taxon>
        <taxon>Plutella</taxon>
    </lineage>
</organism>
<proteinExistence type="predicted"/>
<gene>
    <name evidence="8" type="ORF">PLXY2_LOCUS13052</name>
</gene>
<dbReference type="InterPro" id="IPR051449">
    <property type="entry name" value="ABC-2_transporter_component"/>
</dbReference>
<name>A0A8S4G120_PLUXY</name>
<evidence type="ECO:0000259" key="7">
    <source>
        <dbReference type="Pfam" id="PF12698"/>
    </source>
</evidence>
<comment type="caution">
    <text evidence="8">The sequence shown here is derived from an EMBL/GenBank/DDBJ whole genome shotgun (WGS) entry which is preliminary data.</text>
</comment>
<keyword evidence="2" id="KW-1003">Cell membrane</keyword>
<keyword evidence="3 6" id="KW-0812">Transmembrane</keyword>
<dbReference type="InterPro" id="IPR013525">
    <property type="entry name" value="ABC2_TM"/>
</dbReference>
<evidence type="ECO:0000256" key="2">
    <source>
        <dbReference type="ARBA" id="ARBA00022475"/>
    </source>
</evidence>
<dbReference type="PANTHER" id="PTHR30294:SF38">
    <property type="entry name" value="TRANSPORT PERMEASE PROTEIN"/>
    <property type="match status" value="1"/>
</dbReference>
<evidence type="ECO:0000256" key="5">
    <source>
        <dbReference type="ARBA" id="ARBA00023136"/>
    </source>
</evidence>
<accession>A0A8S4G120</accession>
<dbReference type="GO" id="GO:0140359">
    <property type="term" value="F:ABC-type transporter activity"/>
    <property type="evidence" value="ECO:0007669"/>
    <property type="project" value="InterPro"/>
</dbReference>
<protein>
    <submittedName>
        <fullName evidence="8">(diamondback moth) hypothetical protein</fullName>
    </submittedName>
</protein>
<keyword evidence="9" id="KW-1185">Reference proteome</keyword>
<sequence>MADRVVSTPAGQSNQAVELQVAGGLGLTKLSRREEAPYAHEDAHVKGLNFHQSKEVLITDHNGVSNGDIPGKIAPSMKADCDDCGDCLSPLLNFTSRGKIKALIQKNFLRMWRNIGVMLFIFVLPVMQVILFCLAIGRDPVGLRLAIVNNDVNVVDGYCPYNNTCSMKNLSCRYLDHLKNQSIIKEYYADLESAINAVKEGQAWGAIYFNENYTDSLVARLALADTADDETIESSEVQVWLDMSNQQIGLMLNRDIQFSYRDFAKNLLSTCDYNPKVGDIPIDFKEPIYGDTNPSFTDFVAPGVILTIVFFLAVALTSSALIVERMEGLLDRSWVAGVSPGEILFSHVVTQFVVMCGQTALVLVFMILVFGVKCNGNIFFVVLLTLLQVRQIIQKTEEYNEPLYLAFVDYENAFNSIEIWAILEALQRFQIDWRYIEELRRLYDTAGQWTWHMYKWRVHVTPICFADDIVIMAEPLQELSWMMKVA</sequence>